<dbReference type="PROSITE" id="PS50110">
    <property type="entry name" value="RESPONSE_REGULATORY"/>
    <property type="match status" value="1"/>
</dbReference>
<dbReference type="Pfam" id="PF00072">
    <property type="entry name" value="Response_reg"/>
    <property type="match status" value="1"/>
</dbReference>
<dbReference type="Pfam" id="PF17853">
    <property type="entry name" value="GGDEF_2"/>
    <property type="match status" value="1"/>
</dbReference>
<dbReference type="GO" id="GO:0003700">
    <property type="term" value="F:DNA-binding transcription factor activity"/>
    <property type="evidence" value="ECO:0007669"/>
    <property type="project" value="InterPro"/>
</dbReference>
<keyword evidence="2" id="KW-0805">Transcription regulation</keyword>
<dbReference type="Proteomes" id="UP000003490">
    <property type="component" value="Unassembled WGS sequence"/>
</dbReference>
<dbReference type="SUPFAM" id="SSF46689">
    <property type="entry name" value="Homeodomain-like"/>
    <property type="match status" value="2"/>
</dbReference>
<dbReference type="InterPro" id="IPR020449">
    <property type="entry name" value="Tscrpt_reg_AraC-type_HTH"/>
</dbReference>
<dbReference type="Gene3D" id="3.40.50.2300">
    <property type="match status" value="1"/>
</dbReference>
<feature type="modified residue" description="4-aspartylphosphate" evidence="6">
    <location>
        <position position="56"/>
    </location>
</feature>
<evidence type="ECO:0000313" key="11">
    <source>
        <dbReference type="Proteomes" id="UP000003490"/>
    </source>
</evidence>
<dbReference type="EMBL" id="NOXF01000003">
    <property type="protein sequence ID" value="PEQ25041.1"/>
    <property type="molecule type" value="Genomic_DNA"/>
</dbReference>
<feature type="domain" description="HTH araC/xylS-type" evidence="7">
    <location>
        <begin position="416"/>
        <end position="514"/>
    </location>
</feature>
<keyword evidence="4" id="KW-0804">Transcription</keyword>
<evidence type="ECO:0000259" key="8">
    <source>
        <dbReference type="PROSITE" id="PS50110"/>
    </source>
</evidence>
<dbReference type="InterPro" id="IPR009057">
    <property type="entry name" value="Homeodomain-like_sf"/>
</dbReference>
<evidence type="ECO:0000256" key="6">
    <source>
        <dbReference type="PROSITE-ProRule" id="PRU00169"/>
    </source>
</evidence>
<sequence>MKYKVIVADDEDVIRKGIVYLIDWDKLNCEIVQECTDGRQVLKYLEKNTADIVITDIKMPKLSGIELMEEIDKKHKGLKMILVTAYTDFEFARKALRYGAVDFVVKNDIITDLPKAVKKAVWQYETEKKEREKEQISEREYQNIQGYVLESLLLSKALNSPEDIERYGLNDRSYCVCSCEVALLDKKWDLQAIVQMLKNFLDIIENKHDYHIVNVHSSGMSLIISEPKETGLALRDVTTMCGEILRLVDELMGINIKFGVSTIIHDVTELSRTFHEAAMALSRAADSGNEIILYVEESESSGASHLNEYGTKITDALFDKNPDAAKELLEQMKQEITDIRYPLHKAKIKMINLCSAVFRRFGEIYVSDTAEDMESRFYLRISQSTTLYSLFQVCREMIDETNQVISGRLEKHDLVDQISRYISANYQSNITLQDIADQIHISSAYVSRLFRNKTGITITEAINRARIDQAKLLLGNPEYKVYEIAQMVGFEDAAYFTSVFTKYVGCSPSEYRSQK</sequence>
<evidence type="ECO:0000256" key="3">
    <source>
        <dbReference type="ARBA" id="ARBA00023125"/>
    </source>
</evidence>
<dbReference type="PROSITE" id="PS00041">
    <property type="entry name" value="HTH_ARAC_FAMILY_1"/>
    <property type="match status" value="1"/>
</dbReference>
<dbReference type="OrthoDB" id="9794370at2"/>
<keyword evidence="6" id="KW-0597">Phosphoprotein</keyword>
<dbReference type="eggNOG" id="COG4753">
    <property type="taxonomic scope" value="Bacteria"/>
</dbReference>
<evidence type="ECO:0000256" key="1">
    <source>
        <dbReference type="ARBA" id="ARBA00018672"/>
    </source>
</evidence>
<dbReference type="Pfam" id="PF12833">
    <property type="entry name" value="HTH_18"/>
    <property type="match status" value="1"/>
</dbReference>
<name>A7VR07_9FIRM</name>
<dbReference type="eggNOG" id="COG2207">
    <property type="taxonomic scope" value="Bacteria"/>
</dbReference>
<dbReference type="PANTHER" id="PTHR43280">
    <property type="entry name" value="ARAC-FAMILY TRANSCRIPTIONAL REGULATOR"/>
    <property type="match status" value="1"/>
</dbReference>
<dbReference type="InterPro" id="IPR041522">
    <property type="entry name" value="CdaR_GGDEF"/>
</dbReference>
<dbReference type="EMBL" id="ABCB02000016">
    <property type="protein sequence ID" value="EDO62129.1"/>
    <property type="molecule type" value="Genomic_DNA"/>
</dbReference>
<gene>
    <name evidence="10" type="ORF">CH238_06270</name>
    <name evidence="9" type="ORF">CLOLEP_00989</name>
</gene>
<dbReference type="SMART" id="SM00448">
    <property type="entry name" value="REC"/>
    <property type="match status" value="1"/>
</dbReference>
<evidence type="ECO:0000313" key="10">
    <source>
        <dbReference type="EMBL" id="PEQ25041.1"/>
    </source>
</evidence>
<dbReference type="Gene3D" id="1.10.10.60">
    <property type="entry name" value="Homeodomain-like"/>
    <property type="match status" value="2"/>
</dbReference>
<dbReference type="InterPro" id="IPR001789">
    <property type="entry name" value="Sig_transdc_resp-reg_receiver"/>
</dbReference>
<dbReference type="InterPro" id="IPR011006">
    <property type="entry name" value="CheY-like_superfamily"/>
</dbReference>
<dbReference type="PROSITE" id="PS01124">
    <property type="entry name" value="HTH_ARAC_FAMILY_2"/>
    <property type="match status" value="1"/>
</dbReference>
<evidence type="ECO:0000313" key="12">
    <source>
        <dbReference type="Proteomes" id="UP000220611"/>
    </source>
</evidence>
<dbReference type="PRINTS" id="PR00032">
    <property type="entry name" value="HTHARAC"/>
</dbReference>
<dbReference type="CDD" id="cd17536">
    <property type="entry name" value="REC_YesN-like"/>
    <property type="match status" value="1"/>
</dbReference>
<dbReference type="PANTHER" id="PTHR43280:SF10">
    <property type="entry name" value="REGULATORY PROTEIN POCR"/>
    <property type="match status" value="1"/>
</dbReference>
<proteinExistence type="predicted"/>
<evidence type="ECO:0000256" key="5">
    <source>
        <dbReference type="ARBA" id="ARBA00024867"/>
    </source>
</evidence>
<feature type="domain" description="Response regulatory" evidence="8">
    <location>
        <begin position="4"/>
        <end position="121"/>
    </location>
</feature>
<evidence type="ECO:0000256" key="2">
    <source>
        <dbReference type="ARBA" id="ARBA00023015"/>
    </source>
</evidence>
<keyword evidence="12" id="KW-1185">Reference proteome</keyword>
<reference evidence="9 11" key="1">
    <citation type="submission" date="2007-08" db="EMBL/GenBank/DDBJ databases">
        <title>Draft genome sequence of Clostridium leptum (DSM 753).</title>
        <authorList>
            <person name="Sudarsanam P."/>
            <person name="Ley R."/>
            <person name="Guruge J."/>
            <person name="Turnbaugh P.J."/>
            <person name="Mahowald M."/>
            <person name="Liep D."/>
            <person name="Gordon J."/>
        </authorList>
    </citation>
    <scope>NUCLEOTIDE SEQUENCE [LARGE SCALE GENOMIC DNA]</scope>
    <source>
        <strain evidence="9 11">DSM 753</strain>
    </source>
</reference>
<dbReference type="AlphaFoldDB" id="A7VR07"/>
<reference evidence="10 12" key="3">
    <citation type="submission" date="2017-07" db="EMBL/GenBank/DDBJ databases">
        <title>Prevalence of linear plasmids in Cutibacterium (Propionibacterium) acnes isolates obtained from prostatic tissue.</title>
        <authorList>
            <person name="Davidsson S."/>
            <person name="Carlsson J."/>
            <person name="Molling P."/>
            <person name="Andren O."/>
            <person name="Andersson S.-O."/>
            <person name="Brzuszkiewicz E."/>
            <person name="Poehlein A."/>
            <person name="Al-Zeer M."/>
            <person name="Brinkmann V."/>
            <person name="Scavenius C."/>
            <person name="Nazipi S."/>
            <person name="Soderquist B."/>
            <person name="Bruggemann H."/>
        </authorList>
    </citation>
    <scope>NUCLEOTIDE SEQUENCE [LARGE SCALE GENOMIC DNA]</scope>
    <source>
        <strain evidence="10 12">DSM 753</strain>
    </source>
</reference>
<protein>
    <recommendedName>
        <fullName evidence="1">Stage 0 sporulation protein A homolog</fullName>
    </recommendedName>
</protein>
<reference evidence="9 11" key="2">
    <citation type="submission" date="2007-08" db="EMBL/GenBank/DDBJ databases">
        <authorList>
            <person name="Fulton L."/>
            <person name="Clifton S."/>
            <person name="Fulton B."/>
            <person name="Xu J."/>
            <person name="Minx P."/>
            <person name="Pepin K.H."/>
            <person name="Johnson M."/>
            <person name="Thiruvilangam P."/>
            <person name="Bhonagiri V."/>
            <person name="Nash W.E."/>
            <person name="Wang C."/>
            <person name="Mardis E.R."/>
            <person name="Wilson R.K."/>
        </authorList>
    </citation>
    <scope>NUCLEOTIDE SEQUENCE [LARGE SCALE GENOMIC DNA]</scope>
    <source>
        <strain evidence="9 11">DSM 753</strain>
    </source>
</reference>
<dbReference type="Proteomes" id="UP000220611">
    <property type="component" value="Unassembled WGS sequence"/>
</dbReference>
<dbReference type="GO" id="GO:0000160">
    <property type="term" value="P:phosphorelay signal transduction system"/>
    <property type="evidence" value="ECO:0007669"/>
    <property type="project" value="InterPro"/>
</dbReference>
<comment type="function">
    <text evidence="5">May play the central regulatory role in sporulation. It may be an element of the effector pathway responsible for the activation of sporulation genes in response to nutritional stress. Spo0A may act in concert with spo0H (a sigma factor) to control the expression of some genes that are critical to the sporulation process.</text>
</comment>
<dbReference type="SUPFAM" id="SSF52172">
    <property type="entry name" value="CheY-like"/>
    <property type="match status" value="1"/>
</dbReference>
<keyword evidence="3 10" id="KW-0238">DNA-binding</keyword>
<evidence type="ECO:0000259" key="7">
    <source>
        <dbReference type="PROSITE" id="PS01124"/>
    </source>
</evidence>
<organism evidence="9 11">
    <name type="scientific">[Clostridium] leptum DSM 753</name>
    <dbReference type="NCBI Taxonomy" id="428125"/>
    <lineage>
        <taxon>Bacteria</taxon>
        <taxon>Bacillati</taxon>
        <taxon>Bacillota</taxon>
        <taxon>Clostridia</taxon>
        <taxon>Eubacteriales</taxon>
        <taxon>Oscillospiraceae</taxon>
        <taxon>Oscillospiraceae incertae sedis</taxon>
    </lineage>
</organism>
<dbReference type="SMART" id="SM00342">
    <property type="entry name" value="HTH_ARAC"/>
    <property type="match status" value="1"/>
</dbReference>
<evidence type="ECO:0000313" key="9">
    <source>
        <dbReference type="EMBL" id="EDO62129.1"/>
    </source>
</evidence>
<evidence type="ECO:0000256" key="4">
    <source>
        <dbReference type="ARBA" id="ARBA00023163"/>
    </source>
</evidence>
<comment type="caution">
    <text evidence="9">The sequence shown here is derived from an EMBL/GenBank/DDBJ whole genome shotgun (WGS) entry which is preliminary data.</text>
</comment>
<dbReference type="GO" id="GO:0043565">
    <property type="term" value="F:sequence-specific DNA binding"/>
    <property type="evidence" value="ECO:0007669"/>
    <property type="project" value="InterPro"/>
</dbReference>
<dbReference type="InterPro" id="IPR018060">
    <property type="entry name" value="HTH_AraC"/>
</dbReference>
<dbReference type="InterPro" id="IPR018062">
    <property type="entry name" value="HTH_AraC-typ_CS"/>
</dbReference>
<dbReference type="HOGENOM" id="CLU_000445_5_0_9"/>
<accession>A7VR07</accession>